<dbReference type="PANTHER" id="PTHR42643:SF24">
    <property type="entry name" value="IONOTROPIC RECEPTOR 60A"/>
    <property type="match status" value="1"/>
</dbReference>
<protein>
    <recommendedName>
        <fullName evidence="14">Ionotropic glutamate receptor L-glutamate and glycine-binding domain-containing protein</fullName>
    </recommendedName>
</protein>
<evidence type="ECO:0000256" key="1">
    <source>
        <dbReference type="ARBA" id="ARBA00004651"/>
    </source>
</evidence>
<evidence type="ECO:0000313" key="15">
    <source>
        <dbReference type="EMBL" id="KAK8401193.1"/>
    </source>
</evidence>
<evidence type="ECO:0000256" key="12">
    <source>
        <dbReference type="ARBA" id="ARBA00023303"/>
    </source>
</evidence>
<name>A0AAW0UPT4_SCYPA</name>
<dbReference type="Pfam" id="PF10613">
    <property type="entry name" value="Lig_chan-Glu_bd"/>
    <property type="match status" value="1"/>
</dbReference>
<evidence type="ECO:0000256" key="5">
    <source>
        <dbReference type="ARBA" id="ARBA00022692"/>
    </source>
</evidence>
<evidence type="ECO:0000256" key="2">
    <source>
        <dbReference type="ARBA" id="ARBA00008685"/>
    </source>
</evidence>
<evidence type="ECO:0000256" key="7">
    <source>
        <dbReference type="ARBA" id="ARBA00023065"/>
    </source>
</evidence>
<dbReference type="InterPro" id="IPR019594">
    <property type="entry name" value="Glu/Gly-bd"/>
</dbReference>
<evidence type="ECO:0000256" key="9">
    <source>
        <dbReference type="ARBA" id="ARBA00023170"/>
    </source>
</evidence>
<keyword evidence="3" id="KW-0813">Transport</keyword>
<reference evidence="15 16" key="1">
    <citation type="submission" date="2023-03" db="EMBL/GenBank/DDBJ databases">
        <title>High-quality genome of Scylla paramamosain provides insights in environmental adaptation.</title>
        <authorList>
            <person name="Zhang L."/>
        </authorList>
    </citation>
    <scope>NUCLEOTIDE SEQUENCE [LARGE SCALE GENOMIC DNA]</scope>
    <source>
        <strain evidence="15">LZ_2023a</strain>
        <tissue evidence="15">Muscle</tissue>
    </source>
</reference>
<evidence type="ECO:0000256" key="11">
    <source>
        <dbReference type="ARBA" id="ARBA00023286"/>
    </source>
</evidence>
<comment type="caution">
    <text evidence="15">The sequence shown here is derived from an EMBL/GenBank/DDBJ whole genome shotgun (WGS) entry which is preliminary data.</text>
</comment>
<dbReference type="EMBL" id="JARAKH010000009">
    <property type="protein sequence ID" value="KAK8401193.1"/>
    <property type="molecule type" value="Genomic_DNA"/>
</dbReference>
<dbReference type="Gene3D" id="3.40.190.10">
    <property type="entry name" value="Periplasmic binding protein-like II"/>
    <property type="match status" value="1"/>
</dbReference>
<comment type="subcellular location">
    <subcellularLocation>
        <location evidence="1">Cell membrane</location>
        <topology evidence="1">Multi-pass membrane protein</topology>
    </subcellularLocation>
</comment>
<sequence length="452" mass="49914">MAQLNTSRCLKLVSDQFVSVVHISGTPGHYKYSGPLVTILDIIMRHQGFCYEFLRASDRSYGLLLPNGSWSGLLGMVQRGEADLTGTVIAITANGLPAFDFSDPVVISEYNVINVRPVVTPNVAGFIRPYTPLAWAFLLMSSVIVSAATLLMLRRPALLQTMDGSGSQSFEEEDMDKTKVPSSRKEEKNNIGWFRSVERSSLWTWSALLSQSVPWEPRGSSARMMAGLWLLETLILASVYRSNLKAMLIIPKVRLPFDNLEELAESGITLAITKDSTLQSLIMENLVLAHPDQVYRFIEDIYSGKWAGGAFTISIKAAFHLDFSVMGKCRGYIMSRGFFGPASLSLAFAKGSPLIGKVNKDIITLREAGILDHLFSQASFNATECLKPVTSKLTTTKERPLEMLDFYGVFSLYMAGGLCPKEDWHAAGRSRQAMTHRMTICDVYTASEGVVS</sequence>
<proteinExistence type="inferred from homology"/>
<evidence type="ECO:0000313" key="16">
    <source>
        <dbReference type="Proteomes" id="UP001487740"/>
    </source>
</evidence>
<keyword evidence="7" id="KW-0406">Ion transport</keyword>
<keyword evidence="5 13" id="KW-0812">Transmembrane</keyword>
<dbReference type="PANTHER" id="PTHR42643">
    <property type="entry name" value="IONOTROPIC RECEPTOR 20A-RELATED"/>
    <property type="match status" value="1"/>
</dbReference>
<evidence type="ECO:0000256" key="4">
    <source>
        <dbReference type="ARBA" id="ARBA00022475"/>
    </source>
</evidence>
<keyword evidence="9" id="KW-0675">Receptor</keyword>
<dbReference type="Pfam" id="PF00060">
    <property type="entry name" value="Lig_chan"/>
    <property type="match status" value="1"/>
</dbReference>
<evidence type="ECO:0000256" key="13">
    <source>
        <dbReference type="SAM" id="Phobius"/>
    </source>
</evidence>
<dbReference type="GO" id="GO:0050906">
    <property type="term" value="P:detection of stimulus involved in sensory perception"/>
    <property type="evidence" value="ECO:0007669"/>
    <property type="project" value="UniProtKB-ARBA"/>
</dbReference>
<dbReference type="InterPro" id="IPR052192">
    <property type="entry name" value="Insect_Ionotropic_Sensory_Rcpt"/>
</dbReference>
<evidence type="ECO:0000256" key="6">
    <source>
        <dbReference type="ARBA" id="ARBA00022989"/>
    </source>
</evidence>
<keyword evidence="10" id="KW-0325">Glycoprotein</keyword>
<keyword evidence="11" id="KW-1071">Ligand-gated ion channel</keyword>
<dbReference type="GO" id="GO:0015276">
    <property type="term" value="F:ligand-gated monoatomic ion channel activity"/>
    <property type="evidence" value="ECO:0007669"/>
    <property type="project" value="InterPro"/>
</dbReference>
<keyword evidence="12" id="KW-0407">Ion channel</keyword>
<keyword evidence="8 13" id="KW-0472">Membrane</keyword>
<dbReference type="SMART" id="SM00918">
    <property type="entry name" value="Lig_chan-Glu_bd"/>
    <property type="match status" value="1"/>
</dbReference>
<dbReference type="SUPFAM" id="SSF53850">
    <property type="entry name" value="Periplasmic binding protein-like II"/>
    <property type="match status" value="1"/>
</dbReference>
<organism evidence="15 16">
    <name type="scientific">Scylla paramamosain</name>
    <name type="common">Mud crab</name>
    <dbReference type="NCBI Taxonomy" id="85552"/>
    <lineage>
        <taxon>Eukaryota</taxon>
        <taxon>Metazoa</taxon>
        <taxon>Ecdysozoa</taxon>
        <taxon>Arthropoda</taxon>
        <taxon>Crustacea</taxon>
        <taxon>Multicrustacea</taxon>
        <taxon>Malacostraca</taxon>
        <taxon>Eumalacostraca</taxon>
        <taxon>Eucarida</taxon>
        <taxon>Decapoda</taxon>
        <taxon>Pleocyemata</taxon>
        <taxon>Brachyura</taxon>
        <taxon>Eubrachyura</taxon>
        <taxon>Portunoidea</taxon>
        <taxon>Portunidae</taxon>
        <taxon>Portuninae</taxon>
        <taxon>Scylla</taxon>
    </lineage>
</organism>
<dbReference type="GO" id="GO:0005886">
    <property type="term" value="C:plasma membrane"/>
    <property type="evidence" value="ECO:0007669"/>
    <property type="project" value="UniProtKB-SubCell"/>
</dbReference>
<evidence type="ECO:0000256" key="10">
    <source>
        <dbReference type="ARBA" id="ARBA00023180"/>
    </source>
</evidence>
<feature type="transmembrane region" description="Helical" evidence="13">
    <location>
        <begin position="133"/>
        <end position="153"/>
    </location>
</feature>
<dbReference type="Gene3D" id="1.10.287.70">
    <property type="match status" value="1"/>
</dbReference>
<evidence type="ECO:0000259" key="14">
    <source>
        <dbReference type="SMART" id="SM00918"/>
    </source>
</evidence>
<feature type="domain" description="Ionotropic glutamate receptor L-glutamate and glycine-binding" evidence="14">
    <location>
        <begin position="19"/>
        <end position="79"/>
    </location>
</feature>
<gene>
    <name evidence="15" type="ORF">O3P69_002751</name>
</gene>
<evidence type="ECO:0000256" key="8">
    <source>
        <dbReference type="ARBA" id="ARBA00023136"/>
    </source>
</evidence>
<evidence type="ECO:0000256" key="3">
    <source>
        <dbReference type="ARBA" id="ARBA00022448"/>
    </source>
</evidence>
<dbReference type="AlphaFoldDB" id="A0AAW0UPT4"/>
<comment type="similarity">
    <text evidence="2">Belongs to the glutamate-gated ion channel (TC 1.A.10.1) family.</text>
</comment>
<keyword evidence="4" id="KW-1003">Cell membrane</keyword>
<dbReference type="InterPro" id="IPR001320">
    <property type="entry name" value="Iontro_rcpt_C"/>
</dbReference>
<accession>A0AAW0UPT4</accession>
<keyword evidence="6 13" id="KW-1133">Transmembrane helix</keyword>
<keyword evidence="16" id="KW-1185">Reference proteome</keyword>
<dbReference type="Proteomes" id="UP001487740">
    <property type="component" value="Unassembled WGS sequence"/>
</dbReference>